<dbReference type="GO" id="GO:0016579">
    <property type="term" value="P:protein deubiquitination"/>
    <property type="evidence" value="ECO:0007669"/>
    <property type="project" value="InterPro"/>
</dbReference>
<feature type="domain" description="USP" evidence="4">
    <location>
        <begin position="34"/>
        <end position="335"/>
    </location>
</feature>
<evidence type="ECO:0000313" key="6">
    <source>
        <dbReference type="Proteomes" id="UP000265020"/>
    </source>
</evidence>
<dbReference type="Ensembl" id="ENSCVAT00000029198.1">
    <property type="protein sequence ID" value="ENSCVAP00000009542.1"/>
    <property type="gene ID" value="ENSCVAG00000011525.1"/>
</dbReference>
<organism evidence="5 6">
    <name type="scientific">Cyprinodon variegatus</name>
    <name type="common">Sheepshead minnow</name>
    <dbReference type="NCBI Taxonomy" id="28743"/>
    <lineage>
        <taxon>Eukaryota</taxon>
        <taxon>Metazoa</taxon>
        <taxon>Chordata</taxon>
        <taxon>Craniata</taxon>
        <taxon>Vertebrata</taxon>
        <taxon>Euteleostomi</taxon>
        <taxon>Actinopterygii</taxon>
        <taxon>Neopterygii</taxon>
        <taxon>Teleostei</taxon>
        <taxon>Neoteleostei</taxon>
        <taxon>Acanthomorphata</taxon>
        <taxon>Ovalentaria</taxon>
        <taxon>Atherinomorphae</taxon>
        <taxon>Cyprinodontiformes</taxon>
        <taxon>Cyprinodontidae</taxon>
        <taxon>Cyprinodon</taxon>
    </lineage>
</organism>
<dbReference type="GeneTree" id="ENSGT00940000160441"/>
<dbReference type="InterPro" id="IPR018200">
    <property type="entry name" value="USP_CS"/>
</dbReference>
<dbReference type="PROSITE" id="PS00972">
    <property type="entry name" value="USP_1"/>
    <property type="match status" value="1"/>
</dbReference>
<evidence type="ECO:0000313" key="5">
    <source>
        <dbReference type="Ensembl" id="ENSCVAP00000009542.1"/>
    </source>
</evidence>
<evidence type="ECO:0000256" key="2">
    <source>
        <dbReference type="ARBA" id="ARBA00012759"/>
    </source>
</evidence>
<dbReference type="InterPro" id="IPR038765">
    <property type="entry name" value="Papain-like_cys_pep_sf"/>
</dbReference>
<evidence type="ECO:0000256" key="3">
    <source>
        <dbReference type="ARBA" id="ARBA00022801"/>
    </source>
</evidence>
<dbReference type="PANTHER" id="PTHR21646">
    <property type="entry name" value="UBIQUITIN CARBOXYL-TERMINAL HYDROLASE"/>
    <property type="match status" value="1"/>
</dbReference>
<dbReference type="InterPro" id="IPR028889">
    <property type="entry name" value="USP"/>
</dbReference>
<comment type="catalytic activity">
    <reaction evidence="1">
        <text>Thiol-dependent hydrolysis of ester, thioester, amide, peptide and isopeptide bonds formed by the C-terminal Gly of ubiquitin (a 76-residue protein attached to proteins as an intracellular targeting signal).</text>
        <dbReference type="EC" id="3.4.19.12"/>
    </reaction>
</comment>
<keyword evidence="3" id="KW-0378">Hydrolase</keyword>
<dbReference type="PROSITE" id="PS50235">
    <property type="entry name" value="USP_3"/>
    <property type="match status" value="1"/>
</dbReference>
<evidence type="ECO:0000256" key="1">
    <source>
        <dbReference type="ARBA" id="ARBA00000707"/>
    </source>
</evidence>
<dbReference type="GO" id="GO:0004843">
    <property type="term" value="F:cysteine-type deubiquitinase activity"/>
    <property type="evidence" value="ECO:0007669"/>
    <property type="project" value="UniProtKB-EC"/>
</dbReference>
<dbReference type="AlphaFoldDB" id="A0A3Q2CUY4"/>
<name>A0A3Q2CUY4_CYPVA</name>
<reference evidence="5" key="2">
    <citation type="submission" date="2025-09" db="UniProtKB">
        <authorList>
            <consortium name="Ensembl"/>
        </authorList>
    </citation>
    <scope>IDENTIFICATION</scope>
</reference>
<dbReference type="EC" id="3.4.19.12" evidence="2"/>
<evidence type="ECO:0000259" key="4">
    <source>
        <dbReference type="PROSITE" id="PS50235"/>
    </source>
</evidence>
<dbReference type="GO" id="GO:0005634">
    <property type="term" value="C:nucleus"/>
    <property type="evidence" value="ECO:0007669"/>
    <property type="project" value="TreeGrafter"/>
</dbReference>
<dbReference type="PANTHER" id="PTHR21646:SF28">
    <property type="entry name" value="UBIQUITIN CARBOXYL-TERMINAL HYDROLASE 15"/>
    <property type="match status" value="1"/>
</dbReference>
<dbReference type="SUPFAM" id="SSF54001">
    <property type="entry name" value="Cysteine proteinases"/>
    <property type="match status" value="1"/>
</dbReference>
<dbReference type="Pfam" id="PF00443">
    <property type="entry name" value="UCH"/>
    <property type="match status" value="1"/>
</dbReference>
<dbReference type="Gene3D" id="3.90.70.10">
    <property type="entry name" value="Cysteine proteinases"/>
    <property type="match status" value="1"/>
</dbReference>
<proteinExistence type="predicted"/>
<keyword evidence="6" id="KW-1185">Reference proteome</keyword>
<protein>
    <recommendedName>
        <fullName evidence="2">ubiquitinyl hydrolase 1</fullName>
        <ecNumber evidence="2">3.4.19.12</ecNumber>
    </recommendedName>
</protein>
<dbReference type="OMA" id="EKMWLGS"/>
<sequence>LGNFKIELSAQMTEDMKCSLGRQLQSQQSRPGVCGLDNSGNSCYLNAVLQCLCSTMPLVEHLLNQDTRKDLGRLAQVFVQLLEKMWLGSSSSCAPVETRSMLGSIFPQFDNYTQQDAQELLLHLLNGLHEDLKKVPQNHSSTKTPGEKQSTTESTIISDLFEGQLSYLTYFMQCGHQAHNAQIFTVLSLPIPKKSKKCSIEDCLSLFFEETILTAAEQTLCSACGLRREAAVQTCLDKPPEILILHLKRFGCKGKSQVKLSTVSELNIQLSHKEKNPIFLSLQNHTGHLDMGHYTAVCYNSLLGMWHCFDDALVREVQEKLVQSPNAYVLFYMHKPFYKPKIQGL</sequence>
<dbReference type="STRING" id="28743.ENSCVAP00000009542"/>
<reference evidence="5" key="1">
    <citation type="submission" date="2025-08" db="UniProtKB">
        <authorList>
            <consortium name="Ensembl"/>
        </authorList>
    </citation>
    <scope>IDENTIFICATION</scope>
</reference>
<dbReference type="InterPro" id="IPR050185">
    <property type="entry name" value="Ub_carboxyl-term_hydrolase"/>
</dbReference>
<accession>A0A3Q2CUY4</accession>
<dbReference type="Proteomes" id="UP000265020">
    <property type="component" value="Unassembled WGS sequence"/>
</dbReference>
<dbReference type="InterPro" id="IPR001394">
    <property type="entry name" value="Peptidase_C19_UCH"/>
</dbReference>